<feature type="transmembrane region" description="Helical" evidence="9">
    <location>
        <begin position="311"/>
        <end position="334"/>
    </location>
</feature>
<dbReference type="SUPFAM" id="SSF81321">
    <property type="entry name" value="Family A G protein-coupled receptor-like"/>
    <property type="match status" value="1"/>
</dbReference>
<dbReference type="OrthoDB" id="6180885at2759"/>
<dbReference type="Pfam" id="PF00001">
    <property type="entry name" value="7tm_1"/>
    <property type="match status" value="1"/>
</dbReference>
<keyword evidence="4 9" id="KW-1133">Transmembrane helix</keyword>
<accession>A0A8B8AXD8</accession>
<dbReference type="GO" id="GO:0005886">
    <property type="term" value="C:plasma membrane"/>
    <property type="evidence" value="ECO:0007669"/>
    <property type="project" value="UniProtKB-SubCell"/>
</dbReference>
<evidence type="ECO:0000256" key="8">
    <source>
        <dbReference type="ARBA" id="ARBA00023224"/>
    </source>
</evidence>
<name>A0A8B8AXD8_CRAVI</name>
<dbReference type="Proteomes" id="UP000694844">
    <property type="component" value="Chromosome 8"/>
</dbReference>
<dbReference type="InterPro" id="IPR000276">
    <property type="entry name" value="GPCR_Rhodpsn"/>
</dbReference>
<keyword evidence="11" id="KW-1185">Reference proteome</keyword>
<dbReference type="AlphaFoldDB" id="A0A8B8AXD8"/>
<evidence type="ECO:0000256" key="2">
    <source>
        <dbReference type="ARBA" id="ARBA00022475"/>
    </source>
</evidence>
<dbReference type="GO" id="GO:0004930">
    <property type="term" value="F:G protein-coupled receptor activity"/>
    <property type="evidence" value="ECO:0007669"/>
    <property type="project" value="UniProtKB-KW"/>
</dbReference>
<keyword evidence="2" id="KW-1003">Cell membrane</keyword>
<evidence type="ECO:0000256" key="6">
    <source>
        <dbReference type="ARBA" id="ARBA00023136"/>
    </source>
</evidence>
<dbReference type="PANTHER" id="PTHR24229">
    <property type="entry name" value="NEUROPEPTIDES RECEPTOR"/>
    <property type="match status" value="1"/>
</dbReference>
<evidence type="ECO:0000256" key="1">
    <source>
        <dbReference type="ARBA" id="ARBA00004651"/>
    </source>
</evidence>
<comment type="subcellular location">
    <subcellularLocation>
        <location evidence="1">Cell membrane</location>
        <topology evidence="1">Multi-pass membrane protein</topology>
    </subcellularLocation>
</comment>
<sequence>MNGSMVMSNIPPVNGQGYEDKIVGNFTYLLNTSLEDVIGGGRDVDNFTHPPILSLSVCDPQIWYMCVTYVLSMVHLVLGIVANCILCFQIIRAKSYHSPTFTCILVLSISDISASISMIATIVHFNMRIISVSSISQIFELVDRNILIAMVTTNIWSNENTVLFALERYYLMKNPIKYARLQTPKRIFLKSFICFISTGVLNVLVIFLLVQLVCKRMDAHCIMPYFGALGTIFWVVTLILLVVIHRAKIKRLRQTDMGTELHIHRTTSRMTRSVYAILIAYFITNGPLLIIDILKFMEMFCTFSWSANGPLIFNICFFFNSLKFTANPFIYFFCSKKPCKICVYSKRKLHVNTH</sequence>
<feature type="transmembrane region" description="Helical" evidence="9">
    <location>
        <begin position="187"/>
        <end position="210"/>
    </location>
</feature>
<keyword evidence="6 9" id="KW-0472">Membrane</keyword>
<dbReference type="Gene3D" id="1.20.1070.10">
    <property type="entry name" value="Rhodopsin 7-helix transmembrane proteins"/>
    <property type="match status" value="1"/>
</dbReference>
<keyword evidence="5" id="KW-0297">G-protein coupled receptor</keyword>
<keyword evidence="7" id="KW-0675">Receptor</keyword>
<feature type="domain" description="G-protein coupled receptors family 1 profile" evidence="10">
    <location>
        <begin position="82"/>
        <end position="331"/>
    </location>
</feature>
<feature type="transmembrane region" description="Helical" evidence="9">
    <location>
        <begin position="274"/>
        <end position="291"/>
    </location>
</feature>
<evidence type="ECO:0000313" key="11">
    <source>
        <dbReference type="Proteomes" id="UP000694844"/>
    </source>
</evidence>
<evidence type="ECO:0000256" key="5">
    <source>
        <dbReference type="ARBA" id="ARBA00023040"/>
    </source>
</evidence>
<dbReference type="GeneID" id="111105782"/>
<feature type="transmembrane region" description="Helical" evidence="9">
    <location>
        <begin position="62"/>
        <end position="88"/>
    </location>
</feature>
<gene>
    <name evidence="12" type="primary">LOC111105782</name>
</gene>
<reference evidence="12" key="1">
    <citation type="submission" date="2025-08" db="UniProtKB">
        <authorList>
            <consortium name="RefSeq"/>
        </authorList>
    </citation>
    <scope>IDENTIFICATION</scope>
    <source>
        <tissue evidence="12">Whole sample</tissue>
    </source>
</reference>
<evidence type="ECO:0000256" key="7">
    <source>
        <dbReference type="ARBA" id="ARBA00023170"/>
    </source>
</evidence>
<evidence type="ECO:0000256" key="9">
    <source>
        <dbReference type="SAM" id="Phobius"/>
    </source>
</evidence>
<dbReference type="PANTHER" id="PTHR24229:SF40">
    <property type="entry name" value="ALLATOSTATIN C RECEPTOR 1-RELATED"/>
    <property type="match status" value="1"/>
</dbReference>
<organism evidence="11 12">
    <name type="scientific">Crassostrea virginica</name>
    <name type="common">Eastern oyster</name>
    <dbReference type="NCBI Taxonomy" id="6565"/>
    <lineage>
        <taxon>Eukaryota</taxon>
        <taxon>Metazoa</taxon>
        <taxon>Spiralia</taxon>
        <taxon>Lophotrochozoa</taxon>
        <taxon>Mollusca</taxon>
        <taxon>Bivalvia</taxon>
        <taxon>Autobranchia</taxon>
        <taxon>Pteriomorphia</taxon>
        <taxon>Ostreida</taxon>
        <taxon>Ostreoidea</taxon>
        <taxon>Ostreidae</taxon>
        <taxon>Crassostrea</taxon>
    </lineage>
</organism>
<dbReference type="CDD" id="cd00637">
    <property type="entry name" value="7tm_classA_rhodopsin-like"/>
    <property type="match status" value="1"/>
</dbReference>
<evidence type="ECO:0000256" key="3">
    <source>
        <dbReference type="ARBA" id="ARBA00022692"/>
    </source>
</evidence>
<keyword evidence="3 9" id="KW-0812">Transmembrane</keyword>
<dbReference type="GO" id="GO:0043005">
    <property type="term" value="C:neuron projection"/>
    <property type="evidence" value="ECO:0007669"/>
    <property type="project" value="TreeGrafter"/>
</dbReference>
<proteinExistence type="predicted"/>
<feature type="transmembrane region" description="Helical" evidence="9">
    <location>
        <begin position="100"/>
        <end position="125"/>
    </location>
</feature>
<dbReference type="PROSITE" id="PS50262">
    <property type="entry name" value="G_PROTEIN_RECEP_F1_2"/>
    <property type="match status" value="1"/>
</dbReference>
<evidence type="ECO:0000313" key="12">
    <source>
        <dbReference type="RefSeq" id="XP_022295877.1"/>
    </source>
</evidence>
<keyword evidence="8" id="KW-0807">Transducer</keyword>
<dbReference type="KEGG" id="cvn:111105782"/>
<evidence type="ECO:0000256" key="4">
    <source>
        <dbReference type="ARBA" id="ARBA00022989"/>
    </source>
</evidence>
<evidence type="ECO:0000259" key="10">
    <source>
        <dbReference type="PROSITE" id="PS50262"/>
    </source>
</evidence>
<dbReference type="InterPro" id="IPR017452">
    <property type="entry name" value="GPCR_Rhodpsn_7TM"/>
</dbReference>
<dbReference type="RefSeq" id="XP_022295877.1">
    <property type="nucleotide sequence ID" value="XM_022440169.1"/>
</dbReference>
<dbReference type="GO" id="GO:0042277">
    <property type="term" value="F:peptide binding"/>
    <property type="evidence" value="ECO:0007669"/>
    <property type="project" value="TreeGrafter"/>
</dbReference>
<feature type="transmembrane region" description="Helical" evidence="9">
    <location>
        <begin position="222"/>
        <end position="244"/>
    </location>
</feature>
<protein>
    <submittedName>
        <fullName evidence="12">Neuropeptide Y receptor type 4-like</fullName>
    </submittedName>
</protein>